<feature type="transmembrane region" description="Helical" evidence="1">
    <location>
        <begin position="59"/>
        <end position="76"/>
    </location>
</feature>
<dbReference type="AlphaFoldDB" id="A0A4Z1CL70"/>
<reference evidence="2 3" key="1">
    <citation type="submission" date="2019-04" db="EMBL/GenBank/DDBJ databases">
        <title>Three New Species of Nocardioides, Nocardioides euryhalodurans sp. nov., Nocardioides seonyuensis sp. nov. and Nocardioides eburneoflavus sp. nov. Isolated from Soil.</title>
        <authorList>
            <person name="Roh S.G."/>
            <person name="Lee C."/>
            <person name="Kim M.-K."/>
            <person name="Kim S.B."/>
        </authorList>
    </citation>
    <scope>NUCLEOTIDE SEQUENCE [LARGE SCALE GENOMIC DNA]</scope>
    <source>
        <strain evidence="2 3">MMS17-SY213</strain>
    </source>
</reference>
<feature type="transmembrane region" description="Helical" evidence="1">
    <location>
        <begin position="263"/>
        <end position="283"/>
    </location>
</feature>
<keyword evidence="1" id="KW-0812">Transmembrane</keyword>
<feature type="transmembrane region" description="Helical" evidence="1">
    <location>
        <begin position="7"/>
        <end position="27"/>
    </location>
</feature>
<feature type="transmembrane region" description="Helical" evidence="1">
    <location>
        <begin position="187"/>
        <end position="204"/>
    </location>
</feature>
<feature type="transmembrane region" description="Helical" evidence="1">
    <location>
        <begin position="105"/>
        <end position="124"/>
    </location>
</feature>
<keyword evidence="1" id="KW-1133">Transmembrane helix</keyword>
<dbReference type="EMBL" id="SRRO01000001">
    <property type="protein sequence ID" value="TGN66183.1"/>
    <property type="molecule type" value="Genomic_DNA"/>
</dbReference>
<dbReference type="Proteomes" id="UP000297496">
    <property type="component" value="Unassembled WGS sequence"/>
</dbReference>
<feature type="transmembrane region" description="Helical" evidence="1">
    <location>
        <begin position="239"/>
        <end position="257"/>
    </location>
</feature>
<feature type="transmembrane region" description="Helical" evidence="1">
    <location>
        <begin position="82"/>
        <end position="98"/>
    </location>
</feature>
<feature type="transmembrane region" description="Helical" evidence="1">
    <location>
        <begin position="303"/>
        <end position="321"/>
    </location>
</feature>
<keyword evidence="1" id="KW-0472">Membrane</keyword>
<evidence type="ECO:0000313" key="2">
    <source>
        <dbReference type="EMBL" id="TGN66183.1"/>
    </source>
</evidence>
<name>A0A4Z1CL70_9ACTN</name>
<feature type="transmembrane region" description="Helical" evidence="1">
    <location>
        <begin position="33"/>
        <end position="54"/>
    </location>
</feature>
<accession>A0A4Z1CL70</accession>
<organism evidence="2 3">
    <name type="scientific">Nocardioides eburneiflavus</name>
    <dbReference type="NCBI Taxonomy" id="2518372"/>
    <lineage>
        <taxon>Bacteria</taxon>
        <taxon>Bacillati</taxon>
        <taxon>Actinomycetota</taxon>
        <taxon>Actinomycetes</taxon>
        <taxon>Propionibacteriales</taxon>
        <taxon>Nocardioidaceae</taxon>
        <taxon>Nocardioides</taxon>
    </lineage>
</organism>
<gene>
    <name evidence="2" type="ORF">EXE59_21170</name>
</gene>
<proteinExistence type="predicted"/>
<evidence type="ECO:0008006" key="4">
    <source>
        <dbReference type="Google" id="ProtNLM"/>
    </source>
</evidence>
<dbReference type="OrthoDB" id="9785438at2"/>
<evidence type="ECO:0000256" key="1">
    <source>
        <dbReference type="SAM" id="Phobius"/>
    </source>
</evidence>
<sequence>MAPSMRWFARTFGLAAVAHLVGNPAGWRSDHFGGSPALVAVSATLGAAAIVLLVRPSRLALATTAVLALASLWLELPVTGNHWLLVGFVAAATLLSLATRDPWAWLSVTGRWILLGFYCFAAFAKLNSGFLDPEVSCGIFYAHQSLASFGLPTFDRSGVLGTAAIAVPVLTELSVPILLASSRTRRAGVLLALVFHTVISLDFAQHFYDFTAALVVLLCLFLPEATLERLESTIQQSPRVQVVVTTVATILVAASLLPPAPTTIATIKLIGFGAWVPVGAWIIWRVAREGVGPAPVPMRLPSASAWIVVLLVVANGLTPYLELKTALGFNMYANLVTVSGETNHLVVPRTLHLRNVQDDLLRVVESEADELDVYAQSGYLVPERNLQDYLARQPGVTVVVADASGERTLDGDDAVRLPLLVRKFMTFRSVDSQDPPRCQSAWFPAY</sequence>
<dbReference type="RefSeq" id="WP_135840668.1">
    <property type="nucleotide sequence ID" value="NZ_SRRO01000001.1"/>
</dbReference>
<feature type="transmembrane region" description="Helical" evidence="1">
    <location>
        <begin position="159"/>
        <end position="180"/>
    </location>
</feature>
<keyword evidence="3" id="KW-1185">Reference proteome</keyword>
<protein>
    <recommendedName>
        <fullName evidence="4">HTTM domain-containing protein</fullName>
    </recommendedName>
</protein>
<feature type="transmembrane region" description="Helical" evidence="1">
    <location>
        <begin position="210"/>
        <end position="227"/>
    </location>
</feature>
<comment type="caution">
    <text evidence="2">The sequence shown here is derived from an EMBL/GenBank/DDBJ whole genome shotgun (WGS) entry which is preliminary data.</text>
</comment>
<evidence type="ECO:0000313" key="3">
    <source>
        <dbReference type="Proteomes" id="UP000297496"/>
    </source>
</evidence>